<protein>
    <submittedName>
        <fullName evidence="3">Uncharacterized protein</fullName>
    </submittedName>
</protein>
<dbReference type="WBParaSite" id="Hba_03132">
    <property type="protein sequence ID" value="Hba_03132"/>
    <property type="gene ID" value="Hba_03132"/>
</dbReference>
<proteinExistence type="predicted"/>
<accession>A0A1I7WDW8</accession>
<evidence type="ECO:0000313" key="2">
    <source>
        <dbReference type="Proteomes" id="UP000095283"/>
    </source>
</evidence>
<organism evidence="2 3">
    <name type="scientific">Heterorhabditis bacteriophora</name>
    <name type="common">Entomopathogenic nematode worm</name>
    <dbReference type="NCBI Taxonomy" id="37862"/>
    <lineage>
        <taxon>Eukaryota</taxon>
        <taxon>Metazoa</taxon>
        <taxon>Ecdysozoa</taxon>
        <taxon>Nematoda</taxon>
        <taxon>Chromadorea</taxon>
        <taxon>Rhabditida</taxon>
        <taxon>Rhabditina</taxon>
        <taxon>Rhabditomorpha</taxon>
        <taxon>Strongyloidea</taxon>
        <taxon>Heterorhabditidae</taxon>
        <taxon>Heterorhabditis</taxon>
    </lineage>
</organism>
<keyword evidence="2" id="KW-1185">Reference proteome</keyword>
<sequence>MECNISIARINERVKRASGVQKGMSGDRSVLSPPSPRL</sequence>
<reference evidence="3" key="1">
    <citation type="submission" date="2016-11" db="UniProtKB">
        <authorList>
            <consortium name="WormBaseParasite"/>
        </authorList>
    </citation>
    <scope>IDENTIFICATION</scope>
</reference>
<evidence type="ECO:0000313" key="3">
    <source>
        <dbReference type="WBParaSite" id="Hba_03132"/>
    </source>
</evidence>
<evidence type="ECO:0000256" key="1">
    <source>
        <dbReference type="SAM" id="MobiDB-lite"/>
    </source>
</evidence>
<feature type="region of interest" description="Disordered" evidence="1">
    <location>
        <begin position="17"/>
        <end position="38"/>
    </location>
</feature>
<dbReference type="Proteomes" id="UP000095283">
    <property type="component" value="Unplaced"/>
</dbReference>
<name>A0A1I7WDW8_HETBA</name>
<dbReference type="AlphaFoldDB" id="A0A1I7WDW8"/>